<evidence type="ECO:0000313" key="2">
    <source>
        <dbReference type="EMBL" id="KAL0166025.1"/>
    </source>
</evidence>
<dbReference type="PANTHER" id="PTHR47147">
    <property type="entry name" value="SYNCOILIN"/>
    <property type="match status" value="1"/>
</dbReference>
<proteinExistence type="predicted"/>
<keyword evidence="1" id="KW-0175">Coiled coil</keyword>
<dbReference type="PANTHER" id="PTHR47147:SF1">
    <property type="entry name" value="SYNCOILIN"/>
    <property type="match status" value="1"/>
</dbReference>
<comment type="caution">
    <text evidence="2">The sequence shown here is derived from an EMBL/GenBank/DDBJ whole genome shotgun (WGS) entry which is preliminary data.</text>
</comment>
<keyword evidence="3" id="KW-1185">Reference proteome</keyword>
<evidence type="ECO:0000313" key="3">
    <source>
        <dbReference type="Proteomes" id="UP001529510"/>
    </source>
</evidence>
<reference evidence="2 3" key="1">
    <citation type="submission" date="2024-05" db="EMBL/GenBank/DDBJ databases">
        <title>Genome sequencing and assembly of Indian major carp, Cirrhinus mrigala (Hamilton, 1822).</title>
        <authorList>
            <person name="Mohindra V."/>
            <person name="Chowdhury L.M."/>
            <person name="Lal K."/>
            <person name="Jena J.K."/>
        </authorList>
    </citation>
    <scope>NUCLEOTIDE SEQUENCE [LARGE SCALE GENOMIC DNA]</scope>
    <source>
        <strain evidence="2">CM1030</strain>
        <tissue evidence="2">Blood</tissue>
    </source>
</reference>
<feature type="coiled-coil region" evidence="1">
    <location>
        <begin position="79"/>
        <end position="163"/>
    </location>
</feature>
<feature type="non-terminal residue" evidence="2">
    <location>
        <position position="179"/>
    </location>
</feature>
<dbReference type="AlphaFoldDB" id="A0ABD0NW23"/>
<dbReference type="Gene3D" id="1.20.5.170">
    <property type="match status" value="1"/>
</dbReference>
<protein>
    <submittedName>
        <fullName evidence="2">Uncharacterized protein</fullName>
    </submittedName>
</protein>
<feature type="non-terminal residue" evidence="2">
    <location>
        <position position="1"/>
    </location>
</feature>
<name>A0ABD0NW23_CIRMR</name>
<evidence type="ECO:0000256" key="1">
    <source>
        <dbReference type="SAM" id="Coils"/>
    </source>
</evidence>
<accession>A0ABD0NW23</accession>
<organism evidence="2 3">
    <name type="scientific">Cirrhinus mrigala</name>
    <name type="common">Mrigala</name>
    <dbReference type="NCBI Taxonomy" id="683832"/>
    <lineage>
        <taxon>Eukaryota</taxon>
        <taxon>Metazoa</taxon>
        <taxon>Chordata</taxon>
        <taxon>Craniata</taxon>
        <taxon>Vertebrata</taxon>
        <taxon>Euteleostomi</taxon>
        <taxon>Actinopterygii</taxon>
        <taxon>Neopterygii</taxon>
        <taxon>Teleostei</taxon>
        <taxon>Ostariophysi</taxon>
        <taxon>Cypriniformes</taxon>
        <taxon>Cyprinidae</taxon>
        <taxon>Labeoninae</taxon>
        <taxon>Labeonini</taxon>
        <taxon>Cirrhinus</taxon>
    </lineage>
</organism>
<dbReference type="Proteomes" id="UP001529510">
    <property type="component" value="Unassembled WGS sequence"/>
</dbReference>
<gene>
    <name evidence="2" type="ORF">M9458_037869</name>
</gene>
<dbReference type="InterPro" id="IPR027702">
    <property type="entry name" value="Syncoilin"/>
</dbReference>
<dbReference type="EMBL" id="JAMKFB020000019">
    <property type="protein sequence ID" value="KAL0166025.1"/>
    <property type="molecule type" value="Genomic_DNA"/>
</dbReference>
<sequence length="179" mass="21339">ALDVKLTEEIAKIHSDHQSHLQELQDQLNITQESSKKKNRSYVTQGRRASCDLQQYLQDGIKALEEFYEPRLVSLLKRREATMDALSKAKEQSQELRAQLGPLREEEQMLRLQKTCLEERIHLKERQRRENVEQYRETVDALEENIRELKTELKIQIKKTEELDMLKNSMAKELLFYRQ</sequence>